<evidence type="ECO:0000313" key="2">
    <source>
        <dbReference type="EMBL" id="KAJ9539946.1"/>
    </source>
</evidence>
<dbReference type="AlphaFoldDB" id="A0AA38W9B1"/>
<feature type="region of interest" description="Disordered" evidence="1">
    <location>
        <begin position="19"/>
        <end position="44"/>
    </location>
</feature>
<feature type="region of interest" description="Disordered" evidence="1">
    <location>
        <begin position="78"/>
        <end position="111"/>
    </location>
</feature>
<protein>
    <submittedName>
        <fullName evidence="2">Uncharacterized protein</fullName>
    </submittedName>
</protein>
<accession>A0AA38W9B1</accession>
<evidence type="ECO:0000256" key="1">
    <source>
        <dbReference type="SAM" id="MobiDB-lite"/>
    </source>
</evidence>
<sequence>MKDHMQISMYESKKTVEVKIHGDTAGTEEQQRSKRNQGLSKAVSLRDRLESRRNTKLWVFMFGHGTAKFRTKMELNDIKSRQLRQQSTTTVSDGGEDEIPGRRSGEKRVGG</sequence>
<keyword evidence="3" id="KW-1185">Reference proteome</keyword>
<evidence type="ECO:0000313" key="3">
    <source>
        <dbReference type="Proteomes" id="UP001172457"/>
    </source>
</evidence>
<dbReference type="Proteomes" id="UP001172457">
    <property type="component" value="Chromosome 7"/>
</dbReference>
<feature type="compositionally biased region" description="Polar residues" evidence="1">
    <location>
        <begin position="83"/>
        <end position="92"/>
    </location>
</feature>
<feature type="compositionally biased region" description="Basic and acidic residues" evidence="1">
    <location>
        <begin position="99"/>
        <end position="111"/>
    </location>
</feature>
<proteinExistence type="predicted"/>
<name>A0AA38W9B1_9ASTR</name>
<dbReference type="EMBL" id="JARYMX010000007">
    <property type="protein sequence ID" value="KAJ9539946.1"/>
    <property type="molecule type" value="Genomic_DNA"/>
</dbReference>
<organism evidence="2 3">
    <name type="scientific">Centaurea solstitialis</name>
    <name type="common">yellow star-thistle</name>
    <dbReference type="NCBI Taxonomy" id="347529"/>
    <lineage>
        <taxon>Eukaryota</taxon>
        <taxon>Viridiplantae</taxon>
        <taxon>Streptophyta</taxon>
        <taxon>Embryophyta</taxon>
        <taxon>Tracheophyta</taxon>
        <taxon>Spermatophyta</taxon>
        <taxon>Magnoliopsida</taxon>
        <taxon>eudicotyledons</taxon>
        <taxon>Gunneridae</taxon>
        <taxon>Pentapetalae</taxon>
        <taxon>asterids</taxon>
        <taxon>campanulids</taxon>
        <taxon>Asterales</taxon>
        <taxon>Asteraceae</taxon>
        <taxon>Carduoideae</taxon>
        <taxon>Cardueae</taxon>
        <taxon>Centaureinae</taxon>
        <taxon>Centaurea</taxon>
    </lineage>
</organism>
<comment type="caution">
    <text evidence="2">The sequence shown here is derived from an EMBL/GenBank/DDBJ whole genome shotgun (WGS) entry which is preliminary data.</text>
</comment>
<reference evidence="2" key="1">
    <citation type="submission" date="2023-03" db="EMBL/GenBank/DDBJ databases">
        <title>Chromosome-scale reference genome and RAD-based genetic map of yellow starthistle (Centaurea solstitialis) reveal putative structural variation and QTLs associated with invader traits.</title>
        <authorList>
            <person name="Reatini B."/>
            <person name="Cang F.A."/>
            <person name="Jiang Q."/>
            <person name="Mckibben M.T.W."/>
            <person name="Barker M.S."/>
            <person name="Rieseberg L.H."/>
            <person name="Dlugosch K.M."/>
        </authorList>
    </citation>
    <scope>NUCLEOTIDE SEQUENCE</scope>
    <source>
        <strain evidence="2">CAN-66</strain>
        <tissue evidence="2">Leaf</tissue>
    </source>
</reference>
<gene>
    <name evidence="2" type="ORF">OSB04_026452</name>
</gene>